<proteinExistence type="predicted"/>
<dbReference type="InterPro" id="IPR036390">
    <property type="entry name" value="WH_DNA-bd_sf"/>
</dbReference>
<dbReference type="AlphaFoldDB" id="U2LGX9"/>
<name>U2LGX9_9BACT</name>
<keyword evidence="3" id="KW-0804">Transcription</keyword>
<dbReference type="PATRIC" id="fig|1081904.3.peg.513"/>
<evidence type="ECO:0000313" key="6">
    <source>
        <dbReference type="Proteomes" id="UP000016600"/>
    </source>
</evidence>
<evidence type="ECO:0000259" key="4">
    <source>
        <dbReference type="PROSITE" id="PS51118"/>
    </source>
</evidence>
<feature type="domain" description="HTH hxlR-type" evidence="4">
    <location>
        <begin position="7"/>
        <end position="108"/>
    </location>
</feature>
<gene>
    <name evidence="5" type="ORF">HMPREF1218_0086</name>
</gene>
<evidence type="ECO:0000313" key="5">
    <source>
        <dbReference type="EMBL" id="ERK03526.1"/>
    </source>
</evidence>
<dbReference type="InterPro" id="IPR002577">
    <property type="entry name" value="HTH_HxlR"/>
</dbReference>
<dbReference type="PANTHER" id="PTHR33204">
    <property type="entry name" value="TRANSCRIPTIONAL REGULATOR, MARR FAMILY"/>
    <property type="match status" value="1"/>
</dbReference>
<dbReference type="Gene3D" id="1.10.10.10">
    <property type="entry name" value="Winged helix-like DNA-binding domain superfamily/Winged helix DNA-binding domain"/>
    <property type="match status" value="1"/>
</dbReference>
<dbReference type="InterPro" id="IPR036388">
    <property type="entry name" value="WH-like_DNA-bd_sf"/>
</dbReference>
<protein>
    <submittedName>
        <fullName evidence="5">Transcriptional regulator, HxlR family</fullName>
    </submittedName>
</protein>
<keyword evidence="6" id="KW-1185">Reference proteome</keyword>
<dbReference type="RefSeq" id="WP_021583164.1">
    <property type="nucleotide sequence ID" value="NZ_AWET01000008.1"/>
</dbReference>
<comment type="caution">
    <text evidence="5">The sequence shown here is derived from an EMBL/GenBank/DDBJ whole genome shotgun (WGS) entry which is preliminary data.</text>
</comment>
<reference evidence="5 6" key="1">
    <citation type="submission" date="2013-08" db="EMBL/GenBank/DDBJ databases">
        <authorList>
            <person name="Durkin A.S."/>
            <person name="Haft D.R."/>
            <person name="McCorrison J."/>
            <person name="Torralba M."/>
            <person name="Gillis M."/>
            <person name="Haft D.H."/>
            <person name="Methe B."/>
            <person name="Sutton G."/>
            <person name="Nelson K.E."/>
        </authorList>
    </citation>
    <scope>NUCLEOTIDE SEQUENCE [LARGE SCALE GENOMIC DNA]</scope>
    <source>
        <strain evidence="5 6">F0068</strain>
    </source>
</reference>
<evidence type="ECO:0000256" key="3">
    <source>
        <dbReference type="ARBA" id="ARBA00023163"/>
    </source>
</evidence>
<dbReference type="Proteomes" id="UP000016600">
    <property type="component" value="Unassembled WGS sequence"/>
</dbReference>
<keyword evidence="1" id="KW-0805">Transcription regulation</keyword>
<evidence type="ECO:0000256" key="1">
    <source>
        <dbReference type="ARBA" id="ARBA00023015"/>
    </source>
</evidence>
<dbReference type="PANTHER" id="PTHR33204:SF39">
    <property type="entry name" value="TRANSCRIPTIONAL REGULATORY PROTEIN"/>
    <property type="match status" value="1"/>
</dbReference>
<dbReference type="EMBL" id="AWET01000008">
    <property type="protein sequence ID" value="ERK03526.1"/>
    <property type="molecule type" value="Genomic_DNA"/>
</dbReference>
<dbReference type="Pfam" id="PF01638">
    <property type="entry name" value="HxlR"/>
    <property type="match status" value="1"/>
</dbReference>
<dbReference type="GO" id="GO:0003677">
    <property type="term" value="F:DNA binding"/>
    <property type="evidence" value="ECO:0007669"/>
    <property type="project" value="UniProtKB-KW"/>
</dbReference>
<dbReference type="SUPFAM" id="SSF46785">
    <property type="entry name" value="Winged helix' DNA-binding domain"/>
    <property type="match status" value="1"/>
</dbReference>
<dbReference type="PROSITE" id="PS51118">
    <property type="entry name" value="HTH_HXLR"/>
    <property type="match status" value="1"/>
</dbReference>
<keyword evidence="2" id="KW-0238">DNA-binding</keyword>
<accession>U2LGX9</accession>
<sequence length="113" mass="13042">MAEYSTCPVRQVISKFGNKWSILILYSLHTSERGILRFNELRLLIPDCSPKMLSATLKSLEQSHLIHREIYPVVPPKVEYSLTTTGHSLMPVIMALIEWADQHFDEIVTKKNF</sequence>
<organism evidence="5 6">
    <name type="scientific">Hoylesella pleuritidis F0068</name>
    <dbReference type="NCBI Taxonomy" id="1081904"/>
    <lineage>
        <taxon>Bacteria</taxon>
        <taxon>Pseudomonadati</taxon>
        <taxon>Bacteroidota</taxon>
        <taxon>Bacteroidia</taxon>
        <taxon>Bacteroidales</taxon>
        <taxon>Prevotellaceae</taxon>
        <taxon>Hoylesella</taxon>
    </lineage>
</organism>
<evidence type="ECO:0000256" key="2">
    <source>
        <dbReference type="ARBA" id="ARBA00023125"/>
    </source>
</evidence>